<evidence type="ECO:0000256" key="4">
    <source>
        <dbReference type="ARBA" id="ARBA00022692"/>
    </source>
</evidence>
<evidence type="ECO:0000256" key="10">
    <source>
        <dbReference type="SAM" id="MobiDB-lite"/>
    </source>
</evidence>
<dbReference type="Proteomes" id="UP000467841">
    <property type="component" value="Unassembled WGS sequence"/>
</dbReference>
<keyword evidence="14" id="KW-1185">Reference proteome</keyword>
<comment type="similarity">
    <text evidence="2 9">Belongs to the MscS (TC 1.A.23) family.</text>
</comment>
<dbReference type="AlphaFoldDB" id="A0A6D2I701"/>
<proteinExistence type="inferred from homology"/>
<keyword evidence="8" id="KW-0407">Ion channel</keyword>
<keyword evidence="5 11" id="KW-1133">Transmembrane helix</keyword>
<comment type="caution">
    <text evidence="13">The sequence shown here is derived from an EMBL/GenBank/DDBJ whole genome shotgun (WGS) entry which is preliminary data.</text>
</comment>
<feature type="compositionally biased region" description="Polar residues" evidence="10">
    <location>
        <begin position="117"/>
        <end position="146"/>
    </location>
</feature>
<keyword evidence="3" id="KW-0813">Transport</keyword>
<organism evidence="13 14">
    <name type="scientific">Microthlaspi erraticum</name>
    <dbReference type="NCBI Taxonomy" id="1685480"/>
    <lineage>
        <taxon>Eukaryota</taxon>
        <taxon>Viridiplantae</taxon>
        <taxon>Streptophyta</taxon>
        <taxon>Embryophyta</taxon>
        <taxon>Tracheophyta</taxon>
        <taxon>Spermatophyta</taxon>
        <taxon>Magnoliopsida</taxon>
        <taxon>eudicotyledons</taxon>
        <taxon>Gunneridae</taxon>
        <taxon>Pentapetalae</taxon>
        <taxon>rosids</taxon>
        <taxon>malvids</taxon>
        <taxon>Brassicales</taxon>
        <taxon>Brassicaceae</taxon>
        <taxon>Coluteocarpeae</taxon>
        <taxon>Microthlaspi</taxon>
    </lineage>
</organism>
<feature type="transmembrane region" description="Helical" evidence="11">
    <location>
        <begin position="615"/>
        <end position="634"/>
    </location>
</feature>
<name>A0A6D2I701_9BRAS</name>
<reference evidence="13" key="1">
    <citation type="submission" date="2020-01" db="EMBL/GenBank/DDBJ databases">
        <authorList>
            <person name="Mishra B."/>
        </authorList>
    </citation>
    <scope>NUCLEOTIDE SEQUENCE [LARGE SCALE GENOMIC DNA]</scope>
</reference>
<accession>A0A6D2I701</accession>
<keyword evidence="7 9" id="KW-0472">Membrane</keyword>
<feature type="compositionally biased region" description="Polar residues" evidence="10">
    <location>
        <begin position="41"/>
        <end position="52"/>
    </location>
</feature>
<dbReference type="Gene3D" id="2.30.30.60">
    <property type="match status" value="1"/>
</dbReference>
<dbReference type="GO" id="GO:0050982">
    <property type="term" value="P:detection of mechanical stimulus"/>
    <property type="evidence" value="ECO:0007669"/>
    <property type="project" value="UniProtKB-ARBA"/>
</dbReference>
<protein>
    <recommendedName>
        <fullName evidence="9">Mechanosensitive ion channel protein</fullName>
    </recommendedName>
</protein>
<evidence type="ECO:0000256" key="8">
    <source>
        <dbReference type="ARBA" id="ARBA00023303"/>
    </source>
</evidence>
<feature type="region of interest" description="Disordered" evidence="10">
    <location>
        <begin position="1"/>
        <end position="55"/>
    </location>
</feature>
<feature type="region of interest" description="Disordered" evidence="10">
    <location>
        <begin position="87"/>
        <end position="150"/>
    </location>
</feature>
<feature type="transmembrane region" description="Helical" evidence="11">
    <location>
        <begin position="276"/>
        <end position="299"/>
    </location>
</feature>
<dbReference type="InterPro" id="IPR016688">
    <property type="entry name" value="MscS-like_plants/fungi"/>
</dbReference>
<dbReference type="PANTHER" id="PTHR31618">
    <property type="entry name" value="MECHANOSENSITIVE ION CHANNEL PROTEIN 5"/>
    <property type="match status" value="1"/>
</dbReference>
<sequence>MNFRKPFSPHSSYKHIISNGDQTEKKKKHKIPFLDDHASHLTKSQSSGSSFDGNKFWQDIETDDHARSQKSGSFDFPQCREEITLDVDEETEEISSSINNTPASGLDGSKETRVSFKINSSSGTNNDPTGSVRSCTPSTSFSSATMRMNLDQKDQDEEVVIRCSSLRKTELVSRAKARSRLLDPPQEEEQQYSSWMGTSEQLRSGLLARQSSIEEEDDSLAEEDVPEEFRKSKMNLITLLQWLSLISVVVALLLSLGIKTWRHTTLWKLHIWKWEVVFLVLICGRLVSGVGIRIIVFFIERNFLLRKRVLYFVYGVKTAVQNCLWLGLVLIAWRFLFDKKVERETQSSPLLFVTKILTCFLLSTILWLIKTLVVKVLASSFHVSTYFDRIQEALFHHYLIETLSGPPVLELSRIEEEEERAQEEMFKMQKAGADLSPDLCSAAFPAPEKSGSVIMNSVKISPIIPKTGNDNGITMDDLQRMNQKNVSAWNMKRLIKIVKNVSLMTLDEQALQNTSEDESTRHIRSEKEAKAAARKIFMNVAQPGTKHIYLEDLMRFLRVDEAIKTMSLFDGAIVTKKITKSALKNWLVNAFRERRALALTLNDTKTAVNKLHHMISFLTAIVIVIIWLILLEIITSKYLLFLTSQVVLLAFMFGNSLKIVFESIIFLFIIHPYDVGDRLMIDNIEMVVEEMNILTTVFLKADNLKIVYPNILLWQKAIHNYNRSPDMGDEIQCCVHITTPPEKIAAIKQRISSYIDSKPEYWYPKADIIVKDVENLNIVRLAICPCHKINHQNMGERFTRRALLVEEVIKILLELDIEHRFPLLNINVKTMPTVVSSRVPPGWSQTHDSG</sequence>
<evidence type="ECO:0000256" key="2">
    <source>
        <dbReference type="ARBA" id="ARBA00008017"/>
    </source>
</evidence>
<feature type="transmembrane region" description="Helical" evidence="11">
    <location>
        <begin position="311"/>
        <end position="337"/>
    </location>
</feature>
<dbReference type="Pfam" id="PF00924">
    <property type="entry name" value="MS_channel_2nd"/>
    <property type="match status" value="1"/>
</dbReference>
<dbReference type="PIRSF" id="PIRSF017209">
    <property type="entry name" value="Memb_At2g17000_prd"/>
    <property type="match status" value="1"/>
</dbReference>
<dbReference type="GO" id="GO:0006820">
    <property type="term" value="P:monoatomic anion transport"/>
    <property type="evidence" value="ECO:0007669"/>
    <property type="project" value="TreeGrafter"/>
</dbReference>
<feature type="transmembrane region" description="Helical" evidence="11">
    <location>
        <begin position="349"/>
        <end position="369"/>
    </location>
</feature>
<evidence type="ECO:0000256" key="3">
    <source>
        <dbReference type="ARBA" id="ARBA00022448"/>
    </source>
</evidence>
<dbReference type="InterPro" id="IPR023408">
    <property type="entry name" value="MscS_beta-dom_sf"/>
</dbReference>
<feature type="transmembrane region" description="Helical" evidence="11">
    <location>
        <begin position="236"/>
        <end position="256"/>
    </location>
</feature>
<gene>
    <name evidence="13" type="ORF">MERR_LOCUS9210</name>
</gene>
<dbReference type="GO" id="GO:0005886">
    <property type="term" value="C:plasma membrane"/>
    <property type="evidence" value="ECO:0007669"/>
    <property type="project" value="UniProtKB-UniRule"/>
</dbReference>
<dbReference type="GO" id="GO:0008381">
    <property type="term" value="F:mechanosensitive monoatomic ion channel activity"/>
    <property type="evidence" value="ECO:0007669"/>
    <property type="project" value="TreeGrafter"/>
</dbReference>
<dbReference type="PANTHER" id="PTHR31618:SF18">
    <property type="entry name" value="MECHANOSENSITIVE ION CHANNEL PROTEIN 7"/>
    <property type="match status" value="1"/>
</dbReference>
<dbReference type="SUPFAM" id="SSF50182">
    <property type="entry name" value="Sm-like ribonucleoproteins"/>
    <property type="match status" value="1"/>
</dbReference>
<feature type="transmembrane region" description="Helical" evidence="11">
    <location>
        <begin position="646"/>
        <end position="670"/>
    </location>
</feature>
<dbReference type="FunFam" id="2.30.30.60:FF:000003">
    <property type="entry name" value="Predicted mechanosensitive ion channel"/>
    <property type="match status" value="1"/>
</dbReference>
<evidence type="ECO:0000256" key="5">
    <source>
        <dbReference type="ARBA" id="ARBA00022989"/>
    </source>
</evidence>
<keyword evidence="6" id="KW-0406">Ion transport</keyword>
<dbReference type="EMBL" id="CACVBM020000666">
    <property type="protein sequence ID" value="CAA7021975.1"/>
    <property type="molecule type" value="Genomic_DNA"/>
</dbReference>
<keyword evidence="4 11" id="KW-0812">Transmembrane</keyword>
<dbReference type="InterPro" id="IPR010920">
    <property type="entry name" value="LSM_dom_sf"/>
</dbReference>
<evidence type="ECO:0000313" key="13">
    <source>
        <dbReference type="EMBL" id="CAA7021975.1"/>
    </source>
</evidence>
<evidence type="ECO:0000256" key="1">
    <source>
        <dbReference type="ARBA" id="ARBA00004141"/>
    </source>
</evidence>
<evidence type="ECO:0000256" key="6">
    <source>
        <dbReference type="ARBA" id="ARBA00023065"/>
    </source>
</evidence>
<dbReference type="InterPro" id="IPR006685">
    <property type="entry name" value="MscS_channel_2nd"/>
</dbReference>
<evidence type="ECO:0000313" key="14">
    <source>
        <dbReference type="Proteomes" id="UP000467841"/>
    </source>
</evidence>
<comment type="subcellular location">
    <subcellularLocation>
        <location evidence="1">Membrane</location>
        <topology evidence="1">Multi-pass membrane protein</topology>
    </subcellularLocation>
</comment>
<evidence type="ECO:0000259" key="12">
    <source>
        <dbReference type="Pfam" id="PF00924"/>
    </source>
</evidence>
<evidence type="ECO:0000256" key="9">
    <source>
        <dbReference type="PIRNR" id="PIRNR017209"/>
    </source>
</evidence>
<dbReference type="OrthoDB" id="544685at2759"/>
<evidence type="ECO:0000256" key="11">
    <source>
        <dbReference type="SAM" id="Phobius"/>
    </source>
</evidence>
<evidence type="ECO:0000256" key="7">
    <source>
        <dbReference type="ARBA" id="ARBA00023136"/>
    </source>
</evidence>
<feature type="domain" description="Mechanosensitive ion channel MscS" evidence="12">
    <location>
        <begin position="665"/>
        <end position="723"/>
    </location>
</feature>